<evidence type="ECO:0000313" key="1">
    <source>
        <dbReference type="EMBL" id="KAF7268696.1"/>
    </source>
</evidence>
<gene>
    <name evidence="1" type="ORF">GWI33_018200</name>
</gene>
<dbReference type="Proteomes" id="UP000625711">
    <property type="component" value="Unassembled WGS sequence"/>
</dbReference>
<dbReference type="AlphaFoldDB" id="A0A834M5H6"/>
<reference evidence="1" key="1">
    <citation type="submission" date="2020-08" db="EMBL/GenBank/DDBJ databases">
        <title>Genome sequencing and assembly of the red palm weevil Rhynchophorus ferrugineus.</title>
        <authorList>
            <person name="Dias G.B."/>
            <person name="Bergman C.M."/>
            <person name="Manee M."/>
        </authorList>
    </citation>
    <scope>NUCLEOTIDE SEQUENCE</scope>
    <source>
        <strain evidence="1">AA-2017</strain>
        <tissue evidence="1">Whole larva</tissue>
    </source>
</reference>
<organism evidence="1 2">
    <name type="scientific">Rhynchophorus ferrugineus</name>
    <name type="common">Red palm weevil</name>
    <name type="synonym">Curculio ferrugineus</name>
    <dbReference type="NCBI Taxonomy" id="354439"/>
    <lineage>
        <taxon>Eukaryota</taxon>
        <taxon>Metazoa</taxon>
        <taxon>Ecdysozoa</taxon>
        <taxon>Arthropoda</taxon>
        <taxon>Hexapoda</taxon>
        <taxon>Insecta</taxon>
        <taxon>Pterygota</taxon>
        <taxon>Neoptera</taxon>
        <taxon>Endopterygota</taxon>
        <taxon>Coleoptera</taxon>
        <taxon>Polyphaga</taxon>
        <taxon>Cucujiformia</taxon>
        <taxon>Curculionidae</taxon>
        <taxon>Dryophthorinae</taxon>
        <taxon>Rhynchophorus</taxon>
    </lineage>
</organism>
<evidence type="ECO:0000313" key="2">
    <source>
        <dbReference type="Proteomes" id="UP000625711"/>
    </source>
</evidence>
<comment type="caution">
    <text evidence="1">The sequence shown here is derived from an EMBL/GenBank/DDBJ whole genome shotgun (WGS) entry which is preliminary data.</text>
</comment>
<name>A0A834M5H6_RHYFE</name>
<keyword evidence="2" id="KW-1185">Reference proteome</keyword>
<protein>
    <submittedName>
        <fullName evidence="1">Uncharacterized protein</fullName>
    </submittedName>
</protein>
<proteinExistence type="predicted"/>
<dbReference type="EMBL" id="JAACXV010014304">
    <property type="protein sequence ID" value="KAF7268696.1"/>
    <property type="molecule type" value="Genomic_DNA"/>
</dbReference>
<accession>A0A834M5H6</accession>
<sequence length="109" mass="12805">MPWSATELRFLTGLEPLPHHHHHNHHRNRNVYRKVRRANTKRGIMTVRHMKGDPKTTITIVARTATTNNYENKLRGRNLRQKRRERQPPRARYAIPAAADTFALTVLNV</sequence>